<name>A0A8H6ZRL5_PLEOS</name>
<sequence>MTIIEVDDGDARIMYSYGWSRGGSPPDLNHTISYTSTQGAQFTFVFLGTSVRVFGTLAATTFPNTSYSIDSGEPVLFFGEPPAQMQYRRNFFSSPDLKYGTHTLVGTCVDEGGLVYLDYLEVETPALLITSGSASSQPLPSLPTKSQSSLSGLSSTDSPTSGSPTGLIVSTISPLSSVIITYWGSQPSEVSAASPSIFKSKPTPSAAAIIGGVVGGFALAVITRVLYLRYRRWKSRKLVALIPRRQSFSSLTSLAGSA</sequence>
<keyword evidence="2" id="KW-0472">Membrane</keyword>
<keyword evidence="4" id="KW-1185">Reference proteome</keyword>
<protein>
    <submittedName>
        <fullName evidence="3">Uncharacterized protein</fullName>
    </submittedName>
</protein>
<dbReference type="Proteomes" id="UP000623687">
    <property type="component" value="Unassembled WGS sequence"/>
</dbReference>
<evidence type="ECO:0000256" key="2">
    <source>
        <dbReference type="SAM" id="Phobius"/>
    </source>
</evidence>
<keyword evidence="2" id="KW-0812">Transmembrane</keyword>
<keyword evidence="2" id="KW-1133">Transmembrane helix</keyword>
<evidence type="ECO:0000256" key="1">
    <source>
        <dbReference type="SAM" id="MobiDB-lite"/>
    </source>
</evidence>
<proteinExistence type="predicted"/>
<evidence type="ECO:0000313" key="3">
    <source>
        <dbReference type="EMBL" id="KAF7424621.1"/>
    </source>
</evidence>
<feature type="transmembrane region" description="Helical" evidence="2">
    <location>
        <begin position="206"/>
        <end position="227"/>
    </location>
</feature>
<dbReference type="AlphaFoldDB" id="A0A8H6ZRL5"/>
<accession>A0A8H6ZRL5</accession>
<reference evidence="3" key="1">
    <citation type="submission" date="2019-07" db="EMBL/GenBank/DDBJ databases">
        <authorList>
            <person name="Palmer J.M."/>
        </authorList>
    </citation>
    <scope>NUCLEOTIDE SEQUENCE</scope>
    <source>
        <strain evidence="3">PC9</strain>
    </source>
</reference>
<feature type="compositionally biased region" description="Low complexity" evidence="1">
    <location>
        <begin position="143"/>
        <end position="164"/>
    </location>
</feature>
<evidence type="ECO:0000313" key="4">
    <source>
        <dbReference type="Proteomes" id="UP000623687"/>
    </source>
</evidence>
<dbReference type="OrthoDB" id="3265734at2759"/>
<dbReference type="VEuPathDB" id="FungiDB:PC9H_009929"/>
<dbReference type="Gene3D" id="2.60.120.260">
    <property type="entry name" value="Galactose-binding domain-like"/>
    <property type="match status" value="1"/>
</dbReference>
<dbReference type="EMBL" id="JACETU010000007">
    <property type="protein sequence ID" value="KAF7424621.1"/>
    <property type="molecule type" value="Genomic_DNA"/>
</dbReference>
<comment type="caution">
    <text evidence="3">The sequence shown here is derived from an EMBL/GenBank/DDBJ whole genome shotgun (WGS) entry which is preliminary data.</text>
</comment>
<organism evidence="3 4">
    <name type="scientific">Pleurotus ostreatus</name>
    <name type="common">Oyster mushroom</name>
    <name type="synonym">White-rot fungus</name>
    <dbReference type="NCBI Taxonomy" id="5322"/>
    <lineage>
        <taxon>Eukaryota</taxon>
        <taxon>Fungi</taxon>
        <taxon>Dikarya</taxon>
        <taxon>Basidiomycota</taxon>
        <taxon>Agaricomycotina</taxon>
        <taxon>Agaricomycetes</taxon>
        <taxon>Agaricomycetidae</taxon>
        <taxon>Agaricales</taxon>
        <taxon>Pleurotineae</taxon>
        <taxon>Pleurotaceae</taxon>
        <taxon>Pleurotus</taxon>
    </lineage>
</organism>
<feature type="region of interest" description="Disordered" evidence="1">
    <location>
        <begin position="133"/>
        <end position="164"/>
    </location>
</feature>
<gene>
    <name evidence="3" type="ORF">PC9H_009929</name>
</gene>
<dbReference type="RefSeq" id="XP_036628815.1">
    <property type="nucleotide sequence ID" value="XM_036779426.1"/>
</dbReference>
<dbReference type="GeneID" id="59379747"/>